<dbReference type="PANTHER" id="PTHR11102:SF160">
    <property type="entry name" value="ERAD-ASSOCIATED E3 UBIQUITIN-PROTEIN LIGASE COMPONENT HRD3"/>
    <property type="match status" value="1"/>
</dbReference>
<dbReference type="InterPro" id="IPR011990">
    <property type="entry name" value="TPR-like_helical_dom_sf"/>
</dbReference>
<dbReference type="SUPFAM" id="SSF81901">
    <property type="entry name" value="HCP-like"/>
    <property type="match status" value="1"/>
</dbReference>
<dbReference type="Pfam" id="PF08238">
    <property type="entry name" value="Sel1"/>
    <property type="match status" value="3"/>
</dbReference>
<dbReference type="AlphaFoldDB" id="A0A397UZK6"/>
<dbReference type="OrthoDB" id="2425612at2759"/>
<sequence>MLLKNGQLNFEGEEKNAPAFDLIMDLDKGLELHEKKNYEQAWKCFKENADLGNLSAKYWQGYYLSHGYEGVVKEDQMKAMELFKEAADNDHPRGYKTDDAQYRYAFLLLSNLKKDDEEEIKKENCHKIIHYLKLATDNKNADAMYTLGDFYLNGKLRLQKNEKLGLSYLKLAADNGHERAKNLLKMGKN</sequence>
<comment type="caution">
    <text evidence="2">The sequence shown here is derived from an EMBL/GenBank/DDBJ whole genome shotgun (WGS) entry which is preliminary data.</text>
</comment>
<organism evidence="2 3">
    <name type="scientific">Gigaspora rosea</name>
    <dbReference type="NCBI Taxonomy" id="44941"/>
    <lineage>
        <taxon>Eukaryota</taxon>
        <taxon>Fungi</taxon>
        <taxon>Fungi incertae sedis</taxon>
        <taxon>Mucoromycota</taxon>
        <taxon>Glomeromycotina</taxon>
        <taxon>Glomeromycetes</taxon>
        <taxon>Diversisporales</taxon>
        <taxon>Gigasporaceae</taxon>
        <taxon>Gigaspora</taxon>
    </lineage>
</organism>
<proteinExistence type="inferred from homology"/>
<name>A0A397UZK6_9GLOM</name>
<keyword evidence="3" id="KW-1185">Reference proteome</keyword>
<evidence type="ECO:0000313" key="2">
    <source>
        <dbReference type="EMBL" id="RIB15674.1"/>
    </source>
</evidence>
<dbReference type="EMBL" id="QKWP01000728">
    <property type="protein sequence ID" value="RIB15674.1"/>
    <property type="molecule type" value="Genomic_DNA"/>
</dbReference>
<accession>A0A397UZK6</accession>
<evidence type="ECO:0000313" key="3">
    <source>
        <dbReference type="Proteomes" id="UP000266673"/>
    </source>
</evidence>
<dbReference type="InterPro" id="IPR006597">
    <property type="entry name" value="Sel1-like"/>
</dbReference>
<dbReference type="Gene3D" id="1.25.40.10">
    <property type="entry name" value="Tetratricopeptide repeat domain"/>
    <property type="match status" value="1"/>
</dbReference>
<comment type="similarity">
    <text evidence="1">Belongs to the sel-1 family.</text>
</comment>
<dbReference type="STRING" id="44941.A0A397UZK6"/>
<dbReference type="PANTHER" id="PTHR11102">
    <property type="entry name" value="SEL-1-LIKE PROTEIN"/>
    <property type="match status" value="1"/>
</dbReference>
<evidence type="ECO:0008006" key="4">
    <source>
        <dbReference type="Google" id="ProtNLM"/>
    </source>
</evidence>
<gene>
    <name evidence="2" type="ORF">C2G38_1562076</name>
</gene>
<protein>
    <recommendedName>
        <fullName evidence="4">HCP-like protein</fullName>
    </recommendedName>
</protein>
<dbReference type="Proteomes" id="UP000266673">
    <property type="component" value="Unassembled WGS sequence"/>
</dbReference>
<reference evidence="2 3" key="1">
    <citation type="submission" date="2018-06" db="EMBL/GenBank/DDBJ databases">
        <title>Comparative genomics reveals the genomic features of Rhizophagus irregularis, R. cerebriforme, R. diaphanum and Gigaspora rosea, and their symbiotic lifestyle signature.</title>
        <authorList>
            <person name="Morin E."/>
            <person name="San Clemente H."/>
            <person name="Chen E.C.H."/>
            <person name="De La Providencia I."/>
            <person name="Hainaut M."/>
            <person name="Kuo A."/>
            <person name="Kohler A."/>
            <person name="Murat C."/>
            <person name="Tang N."/>
            <person name="Roy S."/>
            <person name="Loubradou J."/>
            <person name="Henrissat B."/>
            <person name="Grigoriev I.V."/>
            <person name="Corradi N."/>
            <person name="Roux C."/>
            <person name="Martin F.M."/>
        </authorList>
    </citation>
    <scope>NUCLEOTIDE SEQUENCE [LARGE SCALE GENOMIC DNA]</scope>
    <source>
        <strain evidence="2 3">DAOM 194757</strain>
    </source>
</reference>
<dbReference type="SMART" id="SM00671">
    <property type="entry name" value="SEL1"/>
    <property type="match status" value="2"/>
</dbReference>
<dbReference type="InterPro" id="IPR050767">
    <property type="entry name" value="Sel1_AlgK"/>
</dbReference>
<evidence type="ECO:0000256" key="1">
    <source>
        <dbReference type="ARBA" id="ARBA00038101"/>
    </source>
</evidence>